<dbReference type="GO" id="GO:0003676">
    <property type="term" value="F:nucleic acid binding"/>
    <property type="evidence" value="ECO:0007669"/>
    <property type="project" value="InterPro"/>
</dbReference>
<keyword evidence="8" id="KW-1185">Reference proteome</keyword>
<feature type="compositionally biased region" description="Basic and acidic residues" evidence="5">
    <location>
        <begin position="613"/>
        <end position="622"/>
    </location>
</feature>
<feature type="compositionally biased region" description="Polar residues" evidence="5">
    <location>
        <begin position="121"/>
        <end position="147"/>
    </location>
</feature>
<dbReference type="SMART" id="SM00479">
    <property type="entry name" value="EXOIII"/>
    <property type="match status" value="1"/>
</dbReference>
<evidence type="ECO:0000313" key="8">
    <source>
        <dbReference type="Proteomes" id="UP001316803"/>
    </source>
</evidence>
<dbReference type="PANTHER" id="PTHR12801">
    <property type="entry name" value="RNA EXONUCLEASE REXO1 / RECO3 FAMILY MEMBER-RELATED"/>
    <property type="match status" value="1"/>
</dbReference>
<protein>
    <submittedName>
        <fullName evidence="7">RNA exonuclease 3</fullName>
    </submittedName>
</protein>
<dbReference type="GO" id="GO:0004527">
    <property type="term" value="F:exonuclease activity"/>
    <property type="evidence" value="ECO:0007669"/>
    <property type="project" value="UniProtKB-KW"/>
</dbReference>
<dbReference type="Gene3D" id="3.30.420.10">
    <property type="entry name" value="Ribonuclease H-like superfamily/Ribonuclease H"/>
    <property type="match status" value="1"/>
</dbReference>
<evidence type="ECO:0000313" key="7">
    <source>
        <dbReference type="EMBL" id="KAK5958542.1"/>
    </source>
</evidence>
<organism evidence="7 8">
    <name type="scientific">Knufia fluminis</name>
    <dbReference type="NCBI Taxonomy" id="191047"/>
    <lineage>
        <taxon>Eukaryota</taxon>
        <taxon>Fungi</taxon>
        <taxon>Dikarya</taxon>
        <taxon>Ascomycota</taxon>
        <taxon>Pezizomycotina</taxon>
        <taxon>Eurotiomycetes</taxon>
        <taxon>Chaetothyriomycetidae</taxon>
        <taxon>Chaetothyriales</taxon>
        <taxon>Trichomeriaceae</taxon>
        <taxon>Knufia</taxon>
    </lineage>
</organism>
<dbReference type="InterPro" id="IPR047021">
    <property type="entry name" value="REXO1/3/4-like"/>
</dbReference>
<dbReference type="SUPFAM" id="SSF53098">
    <property type="entry name" value="Ribonuclease H-like"/>
    <property type="match status" value="1"/>
</dbReference>
<evidence type="ECO:0000256" key="5">
    <source>
        <dbReference type="SAM" id="MobiDB-lite"/>
    </source>
</evidence>
<gene>
    <name evidence="7" type="primary">REX3</name>
    <name evidence="7" type="ORF">OHC33_000385</name>
</gene>
<evidence type="ECO:0000256" key="4">
    <source>
        <dbReference type="ARBA" id="ARBA00022839"/>
    </source>
</evidence>
<keyword evidence="3" id="KW-0378">Hydrolase</keyword>
<evidence type="ECO:0000256" key="3">
    <source>
        <dbReference type="ARBA" id="ARBA00022801"/>
    </source>
</evidence>
<dbReference type="CDD" id="cd06145">
    <property type="entry name" value="REX1_like"/>
    <property type="match status" value="1"/>
</dbReference>
<comment type="similarity">
    <text evidence="1">Belongs to the REXO1/REXO3 family.</text>
</comment>
<evidence type="ECO:0000259" key="6">
    <source>
        <dbReference type="SMART" id="SM00479"/>
    </source>
</evidence>
<feature type="compositionally biased region" description="Polar residues" evidence="5">
    <location>
        <begin position="72"/>
        <end position="106"/>
    </location>
</feature>
<evidence type="ECO:0000256" key="2">
    <source>
        <dbReference type="ARBA" id="ARBA00022722"/>
    </source>
</evidence>
<dbReference type="InterPro" id="IPR034922">
    <property type="entry name" value="REX1-like_exo"/>
</dbReference>
<feature type="compositionally biased region" description="Basic and acidic residues" evidence="5">
    <location>
        <begin position="31"/>
        <end position="43"/>
    </location>
</feature>
<sequence>MFSSRGLFKDVPCPSKHECTLPNCLFKHEEASAEPKVTSDKSQVHNSTAVRSSESPPPAKRRRLDTPEAIRQNDTYIRQTTIQGKQPPQKVTANVLSHDSQPSSQQAPAYLAHGFSINGSSTIASEKSSTTIRTPASSARANRSDTAAKQPASVTRAVSPPPTSRTQKASSPPPKPYRKPADKRGLNPRQIEQSPVKFETRHAYLKKLHKQIEDANNRHRKDFSTQPELILSKEELETQALDDEERIANAYPNPDTYKNNLAHRLAFYTPKKMTAAIWKDTITTTWLTNPNLATLTFTPQKPIDKAATGLSTEAQEVTVLKHLRTGLHQHAKHGYIIKAPDEKAISAVRALQKSNGHNETCDRCGTRFQVFPGRSDPSGQGRLTTKGPCRYHWGRIPRYNGATRGNFPCCGSDAGTEGCQLADHHVFKVSDAARLASLLQFKETPHHNDGRIRGPIVFDCEMSYTSRGLELIRLTALSWPTHTTVLDILVRPIGEILDFNTRFSGVNADMYLSAPDYGHEGKPPKYGPGEPLQIVASPAAARDLLFDHLDPDTPLLGHAIDNDLNACRIIHPFVIDTVLLYPHPKGLPIRYKLRDLARVHLDRRIQENSGDGSEGHDSKEDSAATGDLVRKKVGQKWEELKRSGWWWKGEMLMPPGAAKGLKGGSSL</sequence>
<feature type="region of interest" description="Disordered" evidence="5">
    <location>
        <begin position="121"/>
        <end position="195"/>
    </location>
</feature>
<feature type="compositionally biased region" description="Polar residues" evidence="5">
    <location>
        <begin position="44"/>
        <end position="54"/>
    </location>
</feature>
<keyword evidence="2" id="KW-0540">Nuclease</keyword>
<dbReference type="Proteomes" id="UP001316803">
    <property type="component" value="Unassembled WGS sequence"/>
</dbReference>
<proteinExistence type="inferred from homology"/>
<dbReference type="GO" id="GO:0005634">
    <property type="term" value="C:nucleus"/>
    <property type="evidence" value="ECO:0007669"/>
    <property type="project" value="TreeGrafter"/>
</dbReference>
<evidence type="ECO:0000256" key="1">
    <source>
        <dbReference type="ARBA" id="ARBA00006357"/>
    </source>
</evidence>
<comment type="caution">
    <text evidence="7">The sequence shown here is derived from an EMBL/GenBank/DDBJ whole genome shotgun (WGS) entry which is preliminary data.</text>
</comment>
<dbReference type="EMBL" id="JAKLMC020000001">
    <property type="protein sequence ID" value="KAK5958542.1"/>
    <property type="molecule type" value="Genomic_DNA"/>
</dbReference>
<dbReference type="PANTHER" id="PTHR12801:SF112">
    <property type="entry name" value="RNA EXONUCLEASE 3"/>
    <property type="match status" value="1"/>
</dbReference>
<dbReference type="AlphaFoldDB" id="A0AAN8ETM9"/>
<accession>A0AAN8ETM9</accession>
<dbReference type="InterPro" id="IPR012337">
    <property type="entry name" value="RNaseH-like_sf"/>
</dbReference>
<feature type="region of interest" description="Disordered" evidence="5">
    <location>
        <begin position="606"/>
        <end position="630"/>
    </location>
</feature>
<name>A0AAN8ETM9_9EURO</name>
<keyword evidence="4 7" id="KW-0269">Exonuclease</keyword>
<reference evidence="7 8" key="1">
    <citation type="submission" date="2022-12" db="EMBL/GenBank/DDBJ databases">
        <title>Genomic features and morphological characterization of a novel Knufia sp. strain isolated from spacecraft assembly facility.</title>
        <authorList>
            <person name="Teixeira M."/>
            <person name="Chander A.M."/>
            <person name="Stajich J.E."/>
            <person name="Venkateswaran K."/>
        </authorList>
    </citation>
    <scope>NUCLEOTIDE SEQUENCE [LARGE SCALE GENOMIC DNA]</scope>
    <source>
        <strain evidence="7 8">FJI-L2-BK-P2</strain>
    </source>
</reference>
<dbReference type="InterPro" id="IPR013520">
    <property type="entry name" value="Ribonucl_H"/>
</dbReference>
<feature type="domain" description="Exonuclease" evidence="6">
    <location>
        <begin position="454"/>
        <end position="638"/>
    </location>
</feature>
<feature type="region of interest" description="Disordered" evidence="5">
    <location>
        <begin position="31"/>
        <end position="106"/>
    </location>
</feature>
<dbReference type="InterPro" id="IPR036397">
    <property type="entry name" value="RNaseH_sf"/>
</dbReference>